<keyword evidence="1" id="KW-0479">Metal-binding</keyword>
<dbReference type="OrthoDB" id="994333at2759"/>
<proteinExistence type="predicted"/>
<sequence>MNFLGDFAASRNLSVEETSPKKVKFRDKENTSWRDILVGESSKSSFEEANDKENIDILECDIQKTIVNGMPSIIFFDRIHRILIQSMSNTVILKILGRNIGFSVLQNKIYSIWKPSAPFHMMDIENGYFLVKFQNYIDCEKALSECPWIIFGQYLTVQHWTMAFDPTQAFPSVVMTWIRFPALPSYLYNRKIITDIENLVGKVVKLDMNTDSRTRGCFSRLAVYINLNEPLVSQILINGREQRVEYESLSIICFHCGRYGHVESICNFKVAEASMRVNGDSPVEESRYQNLKLLRKKMTTQVEENQIQKTQLGADGSGGTDSVLAKAMGAKKQGREYQTIPAEKEFTINSSTPSLNDPIKSGKAVDVGRLDSGKHSAVLFVINKK</sequence>
<gene>
    <name evidence="3" type="ORF">GOBAR_AA21941</name>
</gene>
<dbReference type="InterPro" id="IPR040256">
    <property type="entry name" value="At4g02000-like"/>
</dbReference>
<keyword evidence="1" id="KW-0862">Zinc</keyword>
<evidence type="ECO:0000313" key="4">
    <source>
        <dbReference type="Proteomes" id="UP000239757"/>
    </source>
</evidence>
<accession>A0A2P5X604</accession>
<evidence type="ECO:0000313" key="3">
    <source>
        <dbReference type="EMBL" id="PPR98729.1"/>
    </source>
</evidence>
<dbReference type="PANTHER" id="PTHR31286:SF173">
    <property type="entry name" value="DUF4283 DOMAIN-CONTAINING PROTEIN"/>
    <property type="match status" value="1"/>
</dbReference>
<dbReference type="Proteomes" id="UP000239757">
    <property type="component" value="Unassembled WGS sequence"/>
</dbReference>
<dbReference type="AlphaFoldDB" id="A0A2P5X604"/>
<dbReference type="PROSITE" id="PS50158">
    <property type="entry name" value="ZF_CCHC"/>
    <property type="match status" value="1"/>
</dbReference>
<protein>
    <recommendedName>
        <fullName evidence="2">CCHC-type domain-containing protein</fullName>
    </recommendedName>
</protein>
<dbReference type="InterPro" id="IPR001878">
    <property type="entry name" value="Znf_CCHC"/>
</dbReference>
<evidence type="ECO:0000256" key="1">
    <source>
        <dbReference type="PROSITE-ProRule" id="PRU00047"/>
    </source>
</evidence>
<dbReference type="GO" id="GO:0008270">
    <property type="term" value="F:zinc ion binding"/>
    <property type="evidence" value="ECO:0007669"/>
    <property type="project" value="UniProtKB-KW"/>
</dbReference>
<dbReference type="PANTHER" id="PTHR31286">
    <property type="entry name" value="GLYCINE-RICH CELL WALL STRUCTURAL PROTEIN 1.8-LIKE"/>
    <property type="match status" value="1"/>
</dbReference>
<keyword evidence="1" id="KW-0863">Zinc-finger</keyword>
<feature type="domain" description="CCHC-type" evidence="2">
    <location>
        <begin position="253"/>
        <end position="266"/>
    </location>
</feature>
<reference evidence="3 4" key="1">
    <citation type="submission" date="2015-01" db="EMBL/GenBank/DDBJ databases">
        <title>Genome of allotetraploid Gossypium barbadense reveals genomic plasticity and fiber elongation in cotton evolution.</title>
        <authorList>
            <person name="Chen X."/>
            <person name="Liu X."/>
            <person name="Zhao B."/>
            <person name="Zheng H."/>
            <person name="Hu Y."/>
            <person name="Lu G."/>
            <person name="Yang C."/>
            <person name="Chen J."/>
            <person name="Shan C."/>
            <person name="Zhang L."/>
            <person name="Zhou Y."/>
            <person name="Wang L."/>
            <person name="Guo W."/>
            <person name="Bai Y."/>
            <person name="Ruan J."/>
            <person name="Shangguan X."/>
            <person name="Mao Y."/>
            <person name="Jiang J."/>
            <person name="Zhu Y."/>
            <person name="Lei J."/>
            <person name="Kang H."/>
            <person name="Chen S."/>
            <person name="He X."/>
            <person name="Wang R."/>
            <person name="Wang Y."/>
            <person name="Chen J."/>
            <person name="Wang L."/>
            <person name="Yu S."/>
            <person name="Wang B."/>
            <person name="Wei J."/>
            <person name="Song S."/>
            <person name="Lu X."/>
            <person name="Gao Z."/>
            <person name="Gu W."/>
            <person name="Deng X."/>
            <person name="Ma D."/>
            <person name="Wang S."/>
            <person name="Liang W."/>
            <person name="Fang L."/>
            <person name="Cai C."/>
            <person name="Zhu X."/>
            <person name="Zhou B."/>
            <person name="Zhang Y."/>
            <person name="Chen Z."/>
            <person name="Xu S."/>
            <person name="Zhu R."/>
            <person name="Wang S."/>
            <person name="Zhang T."/>
            <person name="Zhao G."/>
        </authorList>
    </citation>
    <scope>NUCLEOTIDE SEQUENCE [LARGE SCALE GENOMIC DNA]</scope>
    <source>
        <strain evidence="4">cv. Xinhai21</strain>
        <tissue evidence="3">Leaf</tissue>
    </source>
</reference>
<name>A0A2P5X604_GOSBA</name>
<dbReference type="GO" id="GO:0003676">
    <property type="term" value="F:nucleic acid binding"/>
    <property type="evidence" value="ECO:0007669"/>
    <property type="project" value="InterPro"/>
</dbReference>
<dbReference type="InterPro" id="IPR025558">
    <property type="entry name" value="DUF4283"/>
</dbReference>
<dbReference type="Pfam" id="PF14111">
    <property type="entry name" value="DUF4283"/>
    <property type="match status" value="1"/>
</dbReference>
<dbReference type="EMBL" id="KZ665604">
    <property type="protein sequence ID" value="PPR98729.1"/>
    <property type="molecule type" value="Genomic_DNA"/>
</dbReference>
<evidence type="ECO:0000259" key="2">
    <source>
        <dbReference type="PROSITE" id="PS50158"/>
    </source>
</evidence>
<organism evidence="3 4">
    <name type="scientific">Gossypium barbadense</name>
    <name type="common">Sea Island cotton</name>
    <name type="synonym">Hibiscus barbadensis</name>
    <dbReference type="NCBI Taxonomy" id="3634"/>
    <lineage>
        <taxon>Eukaryota</taxon>
        <taxon>Viridiplantae</taxon>
        <taxon>Streptophyta</taxon>
        <taxon>Embryophyta</taxon>
        <taxon>Tracheophyta</taxon>
        <taxon>Spermatophyta</taxon>
        <taxon>Magnoliopsida</taxon>
        <taxon>eudicotyledons</taxon>
        <taxon>Gunneridae</taxon>
        <taxon>Pentapetalae</taxon>
        <taxon>rosids</taxon>
        <taxon>malvids</taxon>
        <taxon>Malvales</taxon>
        <taxon>Malvaceae</taxon>
        <taxon>Malvoideae</taxon>
        <taxon>Gossypium</taxon>
    </lineage>
</organism>